<reference evidence="1" key="1">
    <citation type="submission" date="2021-06" db="EMBL/GenBank/DDBJ databases">
        <title>Genome Sequence of Mortierella hyaline Strain SCG-10, a Cold-Adapted, Nitrate-Reducing Fungus Isolated from Soil in Minnesota, USA.</title>
        <authorList>
            <person name="Aldossari N."/>
        </authorList>
    </citation>
    <scope>NUCLEOTIDE SEQUENCE</scope>
    <source>
        <strain evidence="1">SCG-10</strain>
    </source>
</reference>
<dbReference type="EMBL" id="JAHRHY010000001">
    <property type="protein sequence ID" value="KAG9072958.1"/>
    <property type="molecule type" value="Genomic_DNA"/>
</dbReference>
<dbReference type="OrthoDB" id="2363618at2759"/>
<protein>
    <submittedName>
        <fullName evidence="1">Uncharacterized protein</fullName>
    </submittedName>
</protein>
<keyword evidence="2" id="KW-1185">Reference proteome</keyword>
<organism evidence="1 2">
    <name type="scientific">Linnemannia hyalina</name>
    <dbReference type="NCBI Taxonomy" id="64524"/>
    <lineage>
        <taxon>Eukaryota</taxon>
        <taxon>Fungi</taxon>
        <taxon>Fungi incertae sedis</taxon>
        <taxon>Mucoromycota</taxon>
        <taxon>Mortierellomycotina</taxon>
        <taxon>Mortierellomycetes</taxon>
        <taxon>Mortierellales</taxon>
        <taxon>Mortierellaceae</taxon>
        <taxon>Linnemannia</taxon>
    </lineage>
</organism>
<comment type="caution">
    <text evidence="1">The sequence shown here is derived from an EMBL/GenBank/DDBJ whole genome shotgun (WGS) entry which is preliminary data.</text>
</comment>
<gene>
    <name evidence="1" type="ORF">KI688_000739</name>
</gene>
<dbReference type="InterPro" id="IPR032675">
    <property type="entry name" value="LRR_dom_sf"/>
</dbReference>
<dbReference type="AlphaFoldDB" id="A0A9P7Y6N1"/>
<evidence type="ECO:0000313" key="1">
    <source>
        <dbReference type="EMBL" id="KAG9072958.1"/>
    </source>
</evidence>
<accession>A0A9P7Y6N1</accession>
<evidence type="ECO:0000313" key="2">
    <source>
        <dbReference type="Proteomes" id="UP000707451"/>
    </source>
</evidence>
<dbReference type="Gene3D" id="3.80.10.10">
    <property type="entry name" value="Ribonuclease Inhibitor"/>
    <property type="match status" value="1"/>
</dbReference>
<sequence length="585" mass="63606">MGSLGCGQRPRKIDQGVGGVQGLSTRFGLGSSSSTSGLLRFFALTPTWTGFGAPAASTGFGASAATAGFGAPAPATTGFGALATGEFHGYGASLLSSPASAAVAKASESSPSSSSSINTKPKAVKSVAVAEETILLTLLAQNPYLEYLALPSYCLEKEDVVALLWESLMSLKELRSQSESPGQGGLWCAREGARAARFSLFDRPVIYDGMRSVSAFMGHIQPIAGVGVVGGGGGGGDMSSAAWALVEKYPRLRDLQLDLVATINREELDALRAVTDSNLAYLEIDICHQVLVNTPGEGSFSTSIELATCGPGEEHRFDNTVMDTFLRHASTLEYIDVSGRRFCAETLQALLDNGPRLKFVKTMEDDLGYRPSLETELDFMGAIQHLWRCEMLEVFECKIINVPRPDVFVAEIEPELDLSQWTPPPPAFTLETPPSPLAVQESHTFQRLLLKNLGRCTHLRKLWLGTSGNNRNDPEYSYLDLNGLRRMVVDGYMQTSCLELSLASGLDELSGLEELEKLVVAGMAHRIGLAEVKWMAEHWPRLRRIYGLEYYDCDDQLLDEGEEEERVVPECIVWLRESRSDITVS</sequence>
<proteinExistence type="predicted"/>
<dbReference type="Proteomes" id="UP000707451">
    <property type="component" value="Unassembled WGS sequence"/>
</dbReference>
<name>A0A9P7Y6N1_9FUNG</name>